<keyword evidence="1" id="KW-0472">Membrane</keyword>
<feature type="transmembrane region" description="Helical" evidence="1">
    <location>
        <begin position="37"/>
        <end position="56"/>
    </location>
</feature>
<reference evidence="2 3" key="1">
    <citation type="submission" date="2016-09" db="EMBL/GenBank/DDBJ databases">
        <authorList>
            <person name="Capua I."/>
            <person name="De Benedictis P."/>
            <person name="Joannis T."/>
            <person name="Lombin L.H."/>
            <person name="Cattoli G."/>
        </authorList>
    </citation>
    <scope>NUCLEOTIDE SEQUENCE [LARGE SCALE GENOMIC DNA]</scope>
    <source>
        <strain evidence="2 3">A7P-90m</strain>
    </source>
</reference>
<organism evidence="2 3">
    <name type="scientific">Williamwhitmania taraxaci</name>
    <dbReference type="NCBI Taxonomy" id="1640674"/>
    <lineage>
        <taxon>Bacteria</taxon>
        <taxon>Pseudomonadati</taxon>
        <taxon>Bacteroidota</taxon>
        <taxon>Bacteroidia</taxon>
        <taxon>Bacteroidales</taxon>
        <taxon>Williamwhitmaniaceae</taxon>
        <taxon>Williamwhitmania</taxon>
    </lineage>
</organism>
<evidence type="ECO:0000256" key="1">
    <source>
        <dbReference type="SAM" id="Phobius"/>
    </source>
</evidence>
<dbReference type="Proteomes" id="UP000199452">
    <property type="component" value="Unassembled WGS sequence"/>
</dbReference>
<evidence type="ECO:0000313" key="3">
    <source>
        <dbReference type="Proteomes" id="UP000199452"/>
    </source>
</evidence>
<sequence length="270" mass="31188">MLISVLASSVFTFFLFQLIYNFNNCSRQNINKLRTSIIFLFVIIWIFMIFLFWMHFSVSESSEIRNNGVKVAGTILEGKSIKGGRGRAYSVVVQFKTAENVVITVNESVDEDEFLKFKTGQKIELIYSLNDPKIIELLTNKSAIKNYYGSEERDLTISDLFKLLDLNDSASLTMLKKIAYEWKFNSDSTFYLKGKTTAISIDESDKLIFYSMGSEYWDFPEELETLGFKKTHDSDNMKTYESPMIIVNVQLIIKELQAYTTTEIYTTKLN</sequence>
<dbReference type="EMBL" id="FMYP01000055">
    <property type="protein sequence ID" value="SDC84239.1"/>
    <property type="molecule type" value="Genomic_DNA"/>
</dbReference>
<evidence type="ECO:0000313" key="2">
    <source>
        <dbReference type="EMBL" id="SDC84239.1"/>
    </source>
</evidence>
<keyword evidence="3" id="KW-1185">Reference proteome</keyword>
<accession>A0A1G6PVU8</accession>
<keyword evidence="1" id="KW-1133">Transmembrane helix</keyword>
<keyword evidence="1" id="KW-0812">Transmembrane</keyword>
<protein>
    <submittedName>
        <fullName evidence="2">Uncharacterized protein</fullName>
    </submittedName>
</protein>
<dbReference type="AlphaFoldDB" id="A0A1G6PVU8"/>
<gene>
    <name evidence="2" type="ORF">SAMN05216323_105524</name>
</gene>
<name>A0A1G6PVU8_9BACT</name>
<proteinExistence type="predicted"/>